<evidence type="ECO:0000256" key="3">
    <source>
        <dbReference type="ARBA" id="ARBA00023163"/>
    </source>
</evidence>
<dbReference type="GO" id="GO:0043565">
    <property type="term" value="F:sequence-specific DNA binding"/>
    <property type="evidence" value="ECO:0007669"/>
    <property type="project" value="InterPro"/>
</dbReference>
<keyword evidence="4" id="KW-0472">Membrane</keyword>
<gene>
    <name evidence="6" type="ORF">MGWOODY_Smn1068</name>
</gene>
<dbReference type="InterPro" id="IPR018062">
    <property type="entry name" value="HTH_AraC-typ_CS"/>
</dbReference>
<organism evidence="6">
    <name type="scientific">hydrothermal vent metagenome</name>
    <dbReference type="NCBI Taxonomy" id="652676"/>
    <lineage>
        <taxon>unclassified sequences</taxon>
        <taxon>metagenomes</taxon>
        <taxon>ecological metagenomes</taxon>
    </lineage>
</organism>
<keyword evidence="2" id="KW-0238">DNA-binding</keyword>
<dbReference type="InterPro" id="IPR020449">
    <property type="entry name" value="Tscrpt_reg_AraC-type_HTH"/>
</dbReference>
<evidence type="ECO:0000256" key="2">
    <source>
        <dbReference type="ARBA" id="ARBA00023125"/>
    </source>
</evidence>
<keyword evidence="3" id="KW-0804">Transcription</keyword>
<keyword evidence="4" id="KW-1133">Transmembrane helix</keyword>
<proteinExistence type="predicted"/>
<dbReference type="SMART" id="SM00342">
    <property type="entry name" value="HTH_ARAC"/>
    <property type="match status" value="1"/>
</dbReference>
<dbReference type="PANTHER" id="PTHR43280">
    <property type="entry name" value="ARAC-FAMILY TRANSCRIPTIONAL REGULATOR"/>
    <property type="match status" value="1"/>
</dbReference>
<dbReference type="PANTHER" id="PTHR43280:SF29">
    <property type="entry name" value="ARAC-FAMILY TRANSCRIPTIONAL REGULATOR"/>
    <property type="match status" value="1"/>
</dbReference>
<dbReference type="PROSITE" id="PS01124">
    <property type="entry name" value="HTH_ARAC_FAMILY_2"/>
    <property type="match status" value="1"/>
</dbReference>
<feature type="transmembrane region" description="Helical" evidence="4">
    <location>
        <begin position="202"/>
        <end position="226"/>
    </location>
</feature>
<evidence type="ECO:0000256" key="4">
    <source>
        <dbReference type="SAM" id="Phobius"/>
    </source>
</evidence>
<reference evidence="6" key="1">
    <citation type="submission" date="2015-10" db="EMBL/GenBank/DDBJ databases">
        <authorList>
            <person name="Gilbert D.G."/>
        </authorList>
    </citation>
    <scope>NUCLEOTIDE SEQUENCE</scope>
</reference>
<sequence>MTALGALSVGLCVLMSAFLLAVSGPLRRANRFLASFLLLTAIDLLGWTILLFPPGWQAWFPLRLPFGYLQMPLLCAYVRALCFPRQRSGADVTGGFAAAILSAISLIPRARTILSPGGNIDPFVATGLDLAGNDIALHLQFYLYLAIMAVLLVRYRAHRRETDDRAGQATLYWVATLLCISFAAHMLVLAKSWAWLGDDPQAHAWLQLCTGIVAVGVNCALTFVALTRQSLFVGIDMPPIKGRGRPVVPGSESAAIDADALERLNRYMVEQEPFLDPALTVRRLARRTGIAERDLSALLNRHLGQHFFDFVNQHRVRRATALLADPAHADKTILEIAHEVGFNSKSSFNTAFSKHCGVTPTVFRRTGATSVAAG</sequence>
<dbReference type="Pfam" id="PF12833">
    <property type="entry name" value="HTH_18"/>
    <property type="match status" value="1"/>
</dbReference>
<evidence type="ECO:0000313" key="6">
    <source>
        <dbReference type="EMBL" id="CUS43043.1"/>
    </source>
</evidence>
<accession>A0A160TG01</accession>
<dbReference type="AlphaFoldDB" id="A0A160TG01"/>
<evidence type="ECO:0000256" key="1">
    <source>
        <dbReference type="ARBA" id="ARBA00023015"/>
    </source>
</evidence>
<feature type="transmembrane region" description="Helical" evidence="4">
    <location>
        <begin position="169"/>
        <end position="190"/>
    </location>
</feature>
<feature type="transmembrane region" description="Helical" evidence="4">
    <location>
        <begin position="58"/>
        <end position="78"/>
    </location>
</feature>
<dbReference type="Gene3D" id="1.10.10.60">
    <property type="entry name" value="Homeodomain-like"/>
    <property type="match status" value="1"/>
</dbReference>
<evidence type="ECO:0000259" key="5">
    <source>
        <dbReference type="PROSITE" id="PS01124"/>
    </source>
</evidence>
<keyword evidence="4" id="KW-0812">Transmembrane</keyword>
<name>A0A160TG01_9ZZZZ</name>
<dbReference type="GO" id="GO:0003700">
    <property type="term" value="F:DNA-binding transcription factor activity"/>
    <property type="evidence" value="ECO:0007669"/>
    <property type="project" value="InterPro"/>
</dbReference>
<dbReference type="PRINTS" id="PR00032">
    <property type="entry name" value="HTHARAC"/>
</dbReference>
<feature type="transmembrane region" description="Helical" evidence="4">
    <location>
        <begin position="33"/>
        <end position="52"/>
    </location>
</feature>
<dbReference type="PROSITE" id="PS00041">
    <property type="entry name" value="HTH_ARAC_FAMILY_1"/>
    <property type="match status" value="1"/>
</dbReference>
<dbReference type="InterPro" id="IPR018060">
    <property type="entry name" value="HTH_AraC"/>
</dbReference>
<keyword evidence="1" id="KW-0805">Transcription regulation</keyword>
<feature type="domain" description="HTH araC/xylS-type" evidence="5">
    <location>
        <begin position="262"/>
        <end position="366"/>
    </location>
</feature>
<feature type="transmembrane region" description="Helical" evidence="4">
    <location>
        <begin position="90"/>
        <end position="107"/>
    </location>
</feature>
<feature type="transmembrane region" description="Helical" evidence="4">
    <location>
        <begin position="6"/>
        <end position="26"/>
    </location>
</feature>
<dbReference type="EMBL" id="CZQE01000001">
    <property type="protein sequence ID" value="CUS43043.1"/>
    <property type="molecule type" value="Genomic_DNA"/>
</dbReference>
<feature type="transmembrane region" description="Helical" evidence="4">
    <location>
        <begin position="139"/>
        <end position="157"/>
    </location>
</feature>
<dbReference type="InterPro" id="IPR009057">
    <property type="entry name" value="Homeodomain-like_sf"/>
</dbReference>
<dbReference type="SUPFAM" id="SSF46689">
    <property type="entry name" value="Homeodomain-like"/>
    <property type="match status" value="1"/>
</dbReference>
<protein>
    <submittedName>
        <fullName evidence="6">Transcriptional regulator, AraC family</fullName>
    </submittedName>
</protein>